<feature type="compositionally biased region" description="Polar residues" evidence="1">
    <location>
        <begin position="78"/>
        <end position="89"/>
    </location>
</feature>
<dbReference type="EMBL" id="BQKI01000079">
    <property type="protein sequence ID" value="GJN26788.1"/>
    <property type="molecule type" value="Genomic_DNA"/>
</dbReference>
<gene>
    <name evidence="2" type="primary">gb14748</name>
    <name evidence="2" type="ORF">PR202_gb14748</name>
</gene>
<protein>
    <submittedName>
        <fullName evidence="2">Uncharacterized protein</fullName>
    </submittedName>
</protein>
<accession>A0AAV5ETR3</accession>
<name>A0AAV5ETR3_ELECO</name>
<reference evidence="2" key="2">
    <citation type="submission" date="2021-12" db="EMBL/GenBank/DDBJ databases">
        <title>Resequencing data analysis of finger millet.</title>
        <authorList>
            <person name="Hatakeyama M."/>
            <person name="Aluri S."/>
            <person name="Balachadran M.T."/>
            <person name="Sivarajan S.R."/>
            <person name="Poveda L."/>
            <person name="Shimizu-Inatsugi R."/>
            <person name="Schlapbach R."/>
            <person name="Sreeman S.M."/>
            <person name="Shimizu K.K."/>
        </authorList>
    </citation>
    <scope>NUCLEOTIDE SEQUENCE</scope>
</reference>
<evidence type="ECO:0000313" key="3">
    <source>
        <dbReference type="Proteomes" id="UP001054889"/>
    </source>
</evidence>
<evidence type="ECO:0000256" key="1">
    <source>
        <dbReference type="SAM" id="MobiDB-lite"/>
    </source>
</evidence>
<organism evidence="2 3">
    <name type="scientific">Eleusine coracana subsp. coracana</name>
    <dbReference type="NCBI Taxonomy" id="191504"/>
    <lineage>
        <taxon>Eukaryota</taxon>
        <taxon>Viridiplantae</taxon>
        <taxon>Streptophyta</taxon>
        <taxon>Embryophyta</taxon>
        <taxon>Tracheophyta</taxon>
        <taxon>Spermatophyta</taxon>
        <taxon>Magnoliopsida</taxon>
        <taxon>Liliopsida</taxon>
        <taxon>Poales</taxon>
        <taxon>Poaceae</taxon>
        <taxon>PACMAD clade</taxon>
        <taxon>Chloridoideae</taxon>
        <taxon>Cynodonteae</taxon>
        <taxon>Eleusininae</taxon>
        <taxon>Eleusine</taxon>
    </lineage>
</organism>
<keyword evidence="3" id="KW-1185">Reference proteome</keyword>
<dbReference type="Proteomes" id="UP001054889">
    <property type="component" value="Unassembled WGS sequence"/>
</dbReference>
<evidence type="ECO:0000313" key="2">
    <source>
        <dbReference type="EMBL" id="GJN26788.1"/>
    </source>
</evidence>
<dbReference type="AlphaFoldDB" id="A0AAV5ETR3"/>
<sequence>MACSRYMLYSLEAHESSGLGLAAVVEDEAEVDGQVEVDAEDLALDGGAEADGGFKVDEALKQRAAGLSGRHGNLGLDQPSTLAHTPSFSASRGHLPYEAGVGVGVDGVDGVGVGQFPPQALAMANTTMLTARNRAIEALPAIAAQKLVDHTHKAAVIELY</sequence>
<reference evidence="2" key="1">
    <citation type="journal article" date="2018" name="DNA Res.">
        <title>Multiple hybrid de novo genome assembly of finger millet, an orphan allotetraploid crop.</title>
        <authorList>
            <person name="Hatakeyama M."/>
            <person name="Aluri S."/>
            <person name="Balachadran M.T."/>
            <person name="Sivarajan S.R."/>
            <person name="Patrignani A."/>
            <person name="Gruter S."/>
            <person name="Poveda L."/>
            <person name="Shimizu-Inatsugi R."/>
            <person name="Baeten J."/>
            <person name="Francoijs K.J."/>
            <person name="Nataraja K.N."/>
            <person name="Reddy Y.A.N."/>
            <person name="Phadnis S."/>
            <person name="Ravikumar R.L."/>
            <person name="Schlapbach R."/>
            <person name="Sreeman S.M."/>
            <person name="Shimizu K.K."/>
        </authorList>
    </citation>
    <scope>NUCLEOTIDE SEQUENCE</scope>
</reference>
<comment type="caution">
    <text evidence="2">The sequence shown here is derived from an EMBL/GenBank/DDBJ whole genome shotgun (WGS) entry which is preliminary data.</text>
</comment>
<feature type="region of interest" description="Disordered" evidence="1">
    <location>
        <begin position="70"/>
        <end position="89"/>
    </location>
</feature>
<proteinExistence type="predicted"/>